<feature type="region of interest" description="Disordered" evidence="1">
    <location>
        <begin position="75"/>
        <end position="129"/>
    </location>
</feature>
<proteinExistence type="predicted"/>
<dbReference type="AlphaFoldDB" id="A0A7J7SBS9"/>
<evidence type="ECO:0000256" key="1">
    <source>
        <dbReference type="SAM" id="MobiDB-lite"/>
    </source>
</evidence>
<accession>A0A7J7SBS9</accession>
<name>A0A7J7SBS9_MYOMY</name>
<reference evidence="2 3" key="1">
    <citation type="journal article" date="2020" name="Nature">
        <title>Six reference-quality genomes reveal evolution of bat adaptations.</title>
        <authorList>
            <person name="Jebb D."/>
            <person name="Huang Z."/>
            <person name="Pippel M."/>
            <person name="Hughes G.M."/>
            <person name="Lavrichenko K."/>
            <person name="Devanna P."/>
            <person name="Winkler S."/>
            <person name="Jermiin L.S."/>
            <person name="Skirmuntt E.C."/>
            <person name="Katzourakis A."/>
            <person name="Burkitt-Gray L."/>
            <person name="Ray D.A."/>
            <person name="Sullivan K.A.M."/>
            <person name="Roscito J.G."/>
            <person name="Kirilenko B.M."/>
            <person name="Davalos L.M."/>
            <person name="Corthals A.P."/>
            <person name="Power M.L."/>
            <person name="Jones G."/>
            <person name="Ransome R.D."/>
            <person name="Dechmann D.K.N."/>
            <person name="Locatelli A.G."/>
            <person name="Puechmaille S.J."/>
            <person name="Fedrigo O."/>
            <person name="Jarvis E.D."/>
            <person name="Hiller M."/>
            <person name="Vernes S.C."/>
            <person name="Myers E.W."/>
            <person name="Teeling E.C."/>
        </authorList>
    </citation>
    <scope>NUCLEOTIDE SEQUENCE [LARGE SCALE GENOMIC DNA]</scope>
    <source>
        <strain evidence="2">MMyoMyo1</strain>
        <tissue evidence="2">Flight muscle</tissue>
    </source>
</reference>
<evidence type="ECO:0000313" key="3">
    <source>
        <dbReference type="Proteomes" id="UP000527355"/>
    </source>
</evidence>
<organism evidence="2 3">
    <name type="scientific">Myotis myotis</name>
    <name type="common">Greater mouse-eared bat</name>
    <name type="synonym">Vespertilio myotis</name>
    <dbReference type="NCBI Taxonomy" id="51298"/>
    <lineage>
        <taxon>Eukaryota</taxon>
        <taxon>Metazoa</taxon>
        <taxon>Chordata</taxon>
        <taxon>Craniata</taxon>
        <taxon>Vertebrata</taxon>
        <taxon>Euteleostomi</taxon>
        <taxon>Mammalia</taxon>
        <taxon>Eutheria</taxon>
        <taxon>Laurasiatheria</taxon>
        <taxon>Chiroptera</taxon>
        <taxon>Yangochiroptera</taxon>
        <taxon>Vespertilionidae</taxon>
        <taxon>Myotis</taxon>
    </lineage>
</organism>
<gene>
    <name evidence="2" type="ORF">mMyoMyo1_009442</name>
</gene>
<sequence length="129" mass="14571">MWGRVVAQGQPVPAPWGQVQNTKRESQIQNGVGESINHGRQGQALLAISHWHPEFSTIQTMKAYDPSGLLTKIKSHVPSEPTVRRQLADQGRSERRWVEMVRDTQAGKRQRGRDTGERQPEAARNNQRG</sequence>
<feature type="region of interest" description="Disordered" evidence="1">
    <location>
        <begin position="1"/>
        <end position="35"/>
    </location>
</feature>
<dbReference type="Proteomes" id="UP000527355">
    <property type="component" value="Unassembled WGS sequence"/>
</dbReference>
<comment type="caution">
    <text evidence="2">The sequence shown here is derived from an EMBL/GenBank/DDBJ whole genome shotgun (WGS) entry which is preliminary data.</text>
</comment>
<dbReference type="EMBL" id="JABWUV010000019">
    <property type="protein sequence ID" value="KAF6285870.1"/>
    <property type="molecule type" value="Genomic_DNA"/>
</dbReference>
<keyword evidence="3" id="KW-1185">Reference proteome</keyword>
<evidence type="ECO:0000313" key="2">
    <source>
        <dbReference type="EMBL" id="KAF6285870.1"/>
    </source>
</evidence>
<feature type="compositionally biased region" description="Basic and acidic residues" evidence="1">
    <location>
        <begin position="82"/>
        <end position="121"/>
    </location>
</feature>
<protein>
    <submittedName>
        <fullName evidence="2">Uncharacterized protein</fullName>
    </submittedName>
</protein>